<dbReference type="InterPro" id="IPR045582">
    <property type="entry name" value="Trehalase-like_N"/>
</dbReference>
<dbReference type="SUPFAM" id="SSF48208">
    <property type="entry name" value="Six-hairpin glycosidases"/>
    <property type="match status" value="1"/>
</dbReference>
<feature type="domain" description="Trehalase-like N-terminal" evidence="3">
    <location>
        <begin position="5"/>
        <end position="167"/>
    </location>
</feature>
<evidence type="ECO:0000313" key="4">
    <source>
        <dbReference type="EMBL" id="SDQ99100.1"/>
    </source>
</evidence>
<dbReference type="PANTHER" id="PTHR31616">
    <property type="entry name" value="TREHALASE"/>
    <property type="match status" value="1"/>
</dbReference>
<feature type="domain" description="GH15-like" evidence="2">
    <location>
        <begin position="228"/>
        <end position="590"/>
    </location>
</feature>
<accession>A0A1H1FE31</accession>
<dbReference type="InterPro" id="IPR008928">
    <property type="entry name" value="6-hairpin_glycosidase_sf"/>
</dbReference>
<dbReference type="Pfam" id="PF00723">
    <property type="entry name" value="Glyco_hydro_15"/>
    <property type="match status" value="1"/>
</dbReference>
<dbReference type="InterPro" id="IPR012341">
    <property type="entry name" value="6hp_glycosidase-like_sf"/>
</dbReference>
<sequence>MTEAEEYPPIEAYGVVGNLETCALVAPDGSIDWFPFPHLESPTILAAILDADRGGRFRITPTDGFESERRYVGDTNVLETTFRTDEGTATVTDFLPPASRVDHPKKVLYRKVGCADGTVDFAVELEPQFDYGRADATIESVDDGVLAEGGDERTLLESPIDLEIEDGRITGDLSLQAGEEAWFLLRCTGAEDANTDPEAALEETIAYWTDWVHDCDADDDCAFEGPWHDSVVRSQLVLKLLTHAESGAIAAAPTASLPEDVGGVRNWDYRFNWLRDTGFTVQALMNLGTADEGRDYFDWFMDLCQADDPAAIQPLYGLHGESDLEERELDHLEGYRGSSPVRIGNGAAQQRQHDVYGELLLAVDEMRQHGRGLSDDEWTRIRDIVDYVREIWDEPDAGIWEVRGGDRHFVHSKVLCWVALDRGLAIATDGGHDAPLEAWRETRETIREDVLEHGYDEDLGAFVQAYGTDAVDATGLLLPIVGFLPFDDERVQGTIAAIEDRLLEDEIFVLRYDGDDGLPGEEGAFVLCSCWLIDALALSGRVDDAQSRFETLLEYLSPLGLLAEELDPETGSHLGNYPQAFSHVGIVNSALYLGYARGHETPGPPPMGIRLGEPSVDLES</sequence>
<organism evidence="4 5">
    <name type="scientific">Natronobacterium texcoconense</name>
    <dbReference type="NCBI Taxonomy" id="1095778"/>
    <lineage>
        <taxon>Archaea</taxon>
        <taxon>Methanobacteriati</taxon>
        <taxon>Methanobacteriota</taxon>
        <taxon>Stenosarchaea group</taxon>
        <taxon>Halobacteria</taxon>
        <taxon>Halobacteriales</taxon>
        <taxon>Natrialbaceae</taxon>
        <taxon>Natronobacterium</taxon>
    </lineage>
</organism>
<evidence type="ECO:0000259" key="3">
    <source>
        <dbReference type="Pfam" id="PF19291"/>
    </source>
</evidence>
<dbReference type="GO" id="GO:0004553">
    <property type="term" value="F:hydrolase activity, hydrolyzing O-glycosyl compounds"/>
    <property type="evidence" value="ECO:0007669"/>
    <property type="project" value="UniProtKB-ARBA"/>
</dbReference>
<evidence type="ECO:0000256" key="1">
    <source>
        <dbReference type="ARBA" id="ARBA00006188"/>
    </source>
</evidence>
<dbReference type="AlphaFoldDB" id="A0A1H1FE31"/>
<dbReference type="RefSeq" id="WP_090382899.1">
    <property type="nucleotide sequence ID" value="NZ_FNLC01000002.1"/>
</dbReference>
<gene>
    <name evidence="4" type="ORF">SAMN04489842_1927</name>
</gene>
<dbReference type="InterPro" id="IPR011613">
    <property type="entry name" value="GH15-like"/>
</dbReference>
<dbReference type="EMBL" id="FNLC01000002">
    <property type="protein sequence ID" value="SDQ99100.1"/>
    <property type="molecule type" value="Genomic_DNA"/>
</dbReference>
<dbReference type="OrthoDB" id="36362at2157"/>
<dbReference type="PANTHER" id="PTHR31616:SF0">
    <property type="entry name" value="GLUCAN 1,4-ALPHA-GLUCOSIDASE"/>
    <property type="match status" value="1"/>
</dbReference>
<dbReference type="Proteomes" id="UP000198848">
    <property type="component" value="Unassembled WGS sequence"/>
</dbReference>
<name>A0A1H1FE31_NATTX</name>
<dbReference type="Gene3D" id="1.50.10.10">
    <property type="match status" value="1"/>
</dbReference>
<evidence type="ECO:0000259" key="2">
    <source>
        <dbReference type="Pfam" id="PF00723"/>
    </source>
</evidence>
<comment type="similarity">
    <text evidence="1">Belongs to the glycosyl hydrolase 15 family.</text>
</comment>
<evidence type="ECO:0000313" key="5">
    <source>
        <dbReference type="Proteomes" id="UP000198848"/>
    </source>
</evidence>
<dbReference type="STRING" id="1095778.SAMN04489842_1927"/>
<keyword evidence="5" id="KW-1185">Reference proteome</keyword>
<dbReference type="Pfam" id="PF19291">
    <property type="entry name" value="TREH_N"/>
    <property type="match status" value="1"/>
</dbReference>
<dbReference type="GO" id="GO:0005975">
    <property type="term" value="P:carbohydrate metabolic process"/>
    <property type="evidence" value="ECO:0007669"/>
    <property type="project" value="InterPro"/>
</dbReference>
<proteinExistence type="inferred from homology"/>
<protein>
    <submittedName>
        <fullName evidence="4">Glucoamylase (Glucan-1,4-alpha-glucosidase), GH15 family</fullName>
    </submittedName>
</protein>
<reference evidence="5" key="1">
    <citation type="submission" date="2016-10" db="EMBL/GenBank/DDBJ databases">
        <authorList>
            <person name="Varghese N."/>
            <person name="Submissions S."/>
        </authorList>
    </citation>
    <scope>NUCLEOTIDE SEQUENCE [LARGE SCALE GENOMIC DNA]</scope>
    <source>
        <strain evidence="5">DSM 24767</strain>
    </source>
</reference>